<dbReference type="GO" id="GO:0015074">
    <property type="term" value="P:DNA integration"/>
    <property type="evidence" value="ECO:0007669"/>
    <property type="project" value="InterPro"/>
</dbReference>
<protein>
    <submittedName>
        <fullName evidence="3">Integrase</fullName>
    </submittedName>
</protein>
<dbReference type="PROSITE" id="PS51898">
    <property type="entry name" value="TYR_RECOMBINASE"/>
    <property type="match status" value="1"/>
</dbReference>
<evidence type="ECO:0000313" key="4">
    <source>
        <dbReference type="Proteomes" id="UP000185557"/>
    </source>
</evidence>
<feature type="domain" description="Tyr recombinase" evidence="2">
    <location>
        <begin position="179"/>
        <end position="410"/>
    </location>
</feature>
<name>A0A1U7J5K9_9CYAN</name>
<dbReference type="RefSeq" id="WP_073608458.1">
    <property type="nucleotide sequence ID" value="NZ_MRCG01000007.1"/>
</dbReference>
<accession>A0A1U7J5K9</accession>
<dbReference type="GO" id="GO:0003677">
    <property type="term" value="F:DNA binding"/>
    <property type="evidence" value="ECO:0007669"/>
    <property type="project" value="InterPro"/>
</dbReference>
<dbReference type="SUPFAM" id="SSF56349">
    <property type="entry name" value="DNA breaking-rejoining enzymes"/>
    <property type="match status" value="1"/>
</dbReference>
<keyword evidence="1" id="KW-0233">DNA recombination</keyword>
<evidence type="ECO:0000256" key="1">
    <source>
        <dbReference type="ARBA" id="ARBA00023172"/>
    </source>
</evidence>
<comment type="caution">
    <text evidence="3">The sequence shown here is derived from an EMBL/GenBank/DDBJ whole genome shotgun (WGS) entry which is preliminary data.</text>
</comment>
<keyword evidence="4" id="KW-1185">Reference proteome</keyword>
<evidence type="ECO:0000313" key="3">
    <source>
        <dbReference type="EMBL" id="OKH48005.1"/>
    </source>
</evidence>
<dbReference type="GO" id="GO:0006310">
    <property type="term" value="P:DNA recombination"/>
    <property type="evidence" value="ECO:0007669"/>
    <property type="project" value="UniProtKB-KW"/>
</dbReference>
<dbReference type="Gene3D" id="1.10.443.10">
    <property type="entry name" value="Intergrase catalytic core"/>
    <property type="match status" value="1"/>
</dbReference>
<dbReference type="EMBL" id="MRCG01000007">
    <property type="protein sequence ID" value="OKH48005.1"/>
    <property type="molecule type" value="Genomic_DNA"/>
</dbReference>
<dbReference type="InterPro" id="IPR002104">
    <property type="entry name" value="Integrase_catalytic"/>
</dbReference>
<dbReference type="InterPro" id="IPR011010">
    <property type="entry name" value="DNA_brk_join_enz"/>
</dbReference>
<dbReference type="Proteomes" id="UP000185557">
    <property type="component" value="Unassembled WGS sequence"/>
</dbReference>
<sequence>MSSVPISLKRDFEDEWPAIQNPIITREGYEIDTSTLSWSLPLPEEREYILKFDKVLETGLRWVLQRFIQTHLEQTSTSYGHNLFNNIHHKILRYQEKYDLGEETSKYLTKEKLISLFEMGILDARSKHRLWGMYGPSRWYIWSAENYPELGFCKLYAQQLQAITYGGQPKGEAVRTQDPEKGPIHPSLELPLLLKALRSDNSREFRHLQQKVVLALSLAFGRNPKNLTYIKEKDLIDLTPDNDQPCWILRVPRIKKRQLHPRDDFQNEYLEPEFVEYLLDLIEANRTVSTELQPNNQIIFVEKPLLINVKGNKAALYTSLFDDAFNFTSEDIYDLLKEFVKRHQIISPLTDKLISISSRRLRYTLATNLAAEGISKRELAKVLDHSDTQNVGVYFEVSGRIVEHLDKAIAKEFASYLDLFKGKLISDPTKAANYQRQDKSLFFQSESNPSDQTEIGICGESKICHLDPPFSCYLCPKFQAYKQADHEKVLDLLLQDREHKLQKYEQKRLGIQLDQVIYAVSQVVELCKGEKNG</sequence>
<gene>
    <name evidence="3" type="ORF">NIES30_10880</name>
</gene>
<proteinExistence type="predicted"/>
<dbReference type="STRING" id="549789.NIES30_10880"/>
<dbReference type="InterPro" id="IPR013762">
    <property type="entry name" value="Integrase-like_cat_sf"/>
</dbReference>
<organism evidence="3 4">
    <name type="scientific">Phormidium tenue NIES-30</name>
    <dbReference type="NCBI Taxonomy" id="549789"/>
    <lineage>
        <taxon>Bacteria</taxon>
        <taxon>Bacillati</taxon>
        <taxon>Cyanobacteriota</taxon>
        <taxon>Cyanophyceae</taxon>
        <taxon>Oscillatoriophycideae</taxon>
        <taxon>Oscillatoriales</taxon>
        <taxon>Oscillatoriaceae</taxon>
        <taxon>Phormidium</taxon>
    </lineage>
</organism>
<evidence type="ECO:0000259" key="2">
    <source>
        <dbReference type="PROSITE" id="PS51898"/>
    </source>
</evidence>
<dbReference type="AlphaFoldDB" id="A0A1U7J5K9"/>
<dbReference type="OrthoDB" id="9785687at2"/>
<reference evidence="3 4" key="1">
    <citation type="submission" date="2016-11" db="EMBL/GenBank/DDBJ databases">
        <title>Draft Genome Sequences of Nine Cyanobacterial Strains from Diverse Habitats.</title>
        <authorList>
            <person name="Zhu T."/>
            <person name="Hou S."/>
            <person name="Lu X."/>
            <person name="Hess W.R."/>
        </authorList>
    </citation>
    <scope>NUCLEOTIDE SEQUENCE [LARGE SCALE GENOMIC DNA]</scope>
    <source>
        <strain evidence="3 4">NIES-30</strain>
    </source>
</reference>